<proteinExistence type="predicted"/>
<accession>A0A915I8D8</accession>
<evidence type="ECO:0000313" key="1">
    <source>
        <dbReference type="Proteomes" id="UP000887565"/>
    </source>
</evidence>
<sequence>MKEKKIREREERQKGKQLKNKFSKFLIPLNKFLTRLTALRSTSGELMKTSLFNSSIETMLRTGSLHL</sequence>
<organism evidence="1 2">
    <name type="scientific">Romanomermis culicivorax</name>
    <name type="common">Nematode worm</name>
    <dbReference type="NCBI Taxonomy" id="13658"/>
    <lineage>
        <taxon>Eukaryota</taxon>
        <taxon>Metazoa</taxon>
        <taxon>Ecdysozoa</taxon>
        <taxon>Nematoda</taxon>
        <taxon>Enoplea</taxon>
        <taxon>Dorylaimia</taxon>
        <taxon>Mermithida</taxon>
        <taxon>Mermithoidea</taxon>
        <taxon>Mermithidae</taxon>
        <taxon>Romanomermis</taxon>
    </lineage>
</organism>
<dbReference type="Proteomes" id="UP000887565">
    <property type="component" value="Unplaced"/>
</dbReference>
<reference evidence="2" key="1">
    <citation type="submission" date="2022-11" db="UniProtKB">
        <authorList>
            <consortium name="WormBaseParasite"/>
        </authorList>
    </citation>
    <scope>IDENTIFICATION</scope>
</reference>
<dbReference type="WBParaSite" id="nRc.2.0.1.t10132-RA">
    <property type="protein sequence ID" value="nRc.2.0.1.t10132-RA"/>
    <property type="gene ID" value="nRc.2.0.1.g10132"/>
</dbReference>
<keyword evidence="1" id="KW-1185">Reference proteome</keyword>
<dbReference type="AlphaFoldDB" id="A0A915I8D8"/>
<name>A0A915I8D8_ROMCU</name>
<evidence type="ECO:0000313" key="2">
    <source>
        <dbReference type="WBParaSite" id="nRc.2.0.1.t10132-RA"/>
    </source>
</evidence>
<protein>
    <submittedName>
        <fullName evidence="2">Uncharacterized protein</fullName>
    </submittedName>
</protein>